<dbReference type="Gene3D" id="3.30.1330.230">
    <property type="match status" value="1"/>
</dbReference>
<dbReference type="PANTHER" id="PTHR37809:SF1">
    <property type="entry name" value="RIBOSOMAL PROTEIN S12 METHYLTHIOTRANSFERASE ACCESSORY FACTOR YCAO"/>
    <property type="match status" value="1"/>
</dbReference>
<dbReference type="NCBIfam" id="TIGR00702">
    <property type="entry name" value="YcaO-type kinase domain"/>
    <property type="match status" value="1"/>
</dbReference>
<keyword evidence="3" id="KW-1185">Reference proteome</keyword>
<dbReference type="KEGG" id="aram:KAR29_05455"/>
<dbReference type="AlphaFoldDB" id="A0A9Q7EZV2"/>
<organism evidence="2 3">
    <name type="scientific">Aminithiophilus ramosus</name>
    <dbReference type="NCBI Taxonomy" id="3029084"/>
    <lineage>
        <taxon>Bacteria</taxon>
        <taxon>Thermotogati</taxon>
        <taxon>Synergistota</taxon>
        <taxon>Synergistia</taxon>
        <taxon>Synergistales</taxon>
        <taxon>Aminithiophilaceae</taxon>
        <taxon>Aminithiophilus</taxon>
    </lineage>
</organism>
<dbReference type="PROSITE" id="PS51664">
    <property type="entry name" value="YCAO"/>
    <property type="match status" value="1"/>
</dbReference>
<dbReference type="EMBL" id="CP072943">
    <property type="protein sequence ID" value="QTX33326.1"/>
    <property type="molecule type" value="Genomic_DNA"/>
</dbReference>
<proteinExistence type="predicted"/>
<sequence>MDKMISPIFFRGRSFSSDKVSPAGARRSRSPEETYRTVRPLMEAIGVTRVADITGVDRIGIPVAAAVRPLAPIQVYSWGKGTTLLQAKVSAMMEALERHCGERADPPSVRLPYDRLEGAKLHLEELALKRDHLFSPSLPERWTKGWDIVAQEEVYAPLQLVRLSFRRDLAGETESFQCTSNGLSAGNTFAEALCSGLYECVERDAVTCWELYNRSRGLAFPGRKVDVDAVDDGLFGDLLERCRRADVEVLLLDCRADTDVATYVCYLQDRICPQWGLYHGRGTHLDPKVAMVRALTEAAQGRAAYLLGGHDGASLETQGTVAFGTGKSLAERAAGLERAPAPPPEEERDTFHGDVHLLLDRLGRAGLSRVLVWDLSDPGLSVSVSVLRIVVPGLEGWRMHHYAPGFRGRRSAEGRREP</sequence>
<dbReference type="InterPro" id="IPR003776">
    <property type="entry name" value="YcaO-like_dom"/>
</dbReference>
<dbReference type="RefSeq" id="WP_274374607.1">
    <property type="nucleotide sequence ID" value="NZ_CP072943.1"/>
</dbReference>
<protein>
    <submittedName>
        <fullName evidence="2">YcaO-like family protein</fullName>
    </submittedName>
</protein>
<reference evidence="3" key="1">
    <citation type="submission" date="2021-04" db="EMBL/GenBank/DDBJ databases">
        <title>A novel Synergistetes isolate from a pyrite-forming mixed culture.</title>
        <authorList>
            <person name="Bunk B."/>
            <person name="Sproer C."/>
            <person name="Spring S."/>
            <person name="Pester M."/>
        </authorList>
    </citation>
    <scope>NUCLEOTIDE SEQUENCE [LARGE SCALE GENOMIC DNA]</scope>
    <source>
        <strain evidence="3">J.5.4.2-T.3.5.2</strain>
    </source>
</reference>
<dbReference type="Proteomes" id="UP000671879">
    <property type="component" value="Chromosome"/>
</dbReference>
<gene>
    <name evidence="2" type="ORF">KAR29_05455</name>
</gene>
<feature type="domain" description="YcaO" evidence="1">
    <location>
        <begin position="79"/>
        <end position="418"/>
    </location>
</feature>
<evidence type="ECO:0000259" key="1">
    <source>
        <dbReference type="PROSITE" id="PS51664"/>
    </source>
</evidence>
<evidence type="ECO:0000313" key="2">
    <source>
        <dbReference type="EMBL" id="QTX33326.1"/>
    </source>
</evidence>
<dbReference type="PANTHER" id="PTHR37809">
    <property type="entry name" value="RIBOSOMAL PROTEIN S12 METHYLTHIOTRANSFERASE ACCESSORY FACTOR YCAO"/>
    <property type="match status" value="1"/>
</dbReference>
<dbReference type="Pfam" id="PF02624">
    <property type="entry name" value="YcaO"/>
    <property type="match status" value="1"/>
</dbReference>
<name>A0A9Q7EZV2_9BACT</name>
<evidence type="ECO:0000313" key="3">
    <source>
        <dbReference type="Proteomes" id="UP000671879"/>
    </source>
</evidence>
<accession>A0A9Q7EZV2</accession>